<name>A0A0C3DCM2_9AGAM</name>
<organism evidence="1 2">
    <name type="scientific">Scleroderma citrinum Foug A</name>
    <dbReference type="NCBI Taxonomy" id="1036808"/>
    <lineage>
        <taxon>Eukaryota</taxon>
        <taxon>Fungi</taxon>
        <taxon>Dikarya</taxon>
        <taxon>Basidiomycota</taxon>
        <taxon>Agaricomycotina</taxon>
        <taxon>Agaricomycetes</taxon>
        <taxon>Agaricomycetidae</taxon>
        <taxon>Boletales</taxon>
        <taxon>Sclerodermatineae</taxon>
        <taxon>Sclerodermataceae</taxon>
        <taxon>Scleroderma</taxon>
    </lineage>
</organism>
<accession>A0A0C3DCM2</accession>
<dbReference type="AlphaFoldDB" id="A0A0C3DCM2"/>
<evidence type="ECO:0000313" key="1">
    <source>
        <dbReference type="EMBL" id="KIM54139.1"/>
    </source>
</evidence>
<keyword evidence="2" id="KW-1185">Reference proteome</keyword>
<dbReference type="Proteomes" id="UP000053989">
    <property type="component" value="Unassembled WGS sequence"/>
</dbReference>
<proteinExistence type="predicted"/>
<feature type="non-terminal residue" evidence="1">
    <location>
        <position position="1"/>
    </location>
</feature>
<dbReference type="InParanoid" id="A0A0C3DCM2"/>
<evidence type="ECO:0000313" key="2">
    <source>
        <dbReference type="Proteomes" id="UP000053989"/>
    </source>
</evidence>
<reference evidence="2" key="2">
    <citation type="submission" date="2015-01" db="EMBL/GenBank/DDBJ databases">
        <title>Evolutionary Origins and Diversification of the Mycorrhizal Mutualists.</title>
        <authorList>
            <consortium name="DOE Joint Genome Institute"/>
            <consortium name="Mycorrhizal Genomics Consortium"/>
            <person name="Kohler A."/>
            <person name="Kuo A."/>
            <person name="Nagy L.G."/>
            <person name="Floudas D."/>
            <person name="Copeland A."/>
            <person name="Barry K.W."/>
            <person name="Cichocki N."/>
            <person name="Veneault-Fourrey C."/>
            <person name="LaButti K."/>
            <person name="Lindquist E.A."/>
            <person name="Lipzen A."/>
            <person name="Lundell T."/>
            <person name="Morin E."/>
            <person name="Murat C."/>
            <person name="Riley R."/>
            <person name="Ohm R."/>
            <person name="Sun H."/>
            <person name="Tunlid A."/>
            <person name="Henrissat B."/>
            <person name="Grigoriev I.V."/>
            <person name="Hibbett D.S."/>
            <person name="Martin F."/>
        </authorList>
    </citation>
    <scope>NUCLEOTIDE SEQUENCE [LARGE SCALE GENOMIC DNA]</scope>
    <source>
        <strain evidence="2">Foug A</strain>
    </source>
</reference>
<reference evidence="1 2" key="1">
    <citation type="submission" date="2014-04" db="EMBL/GenBank/DDBJ databases">
        <authorList>
            <consortium name="DOE Joint Genome Institute"/>
            <person name="Kuo A."/>
            <person name="Kohler A."/>
            <person name="Nagy L.G."/>
            <person name="Floudas D."/>
            <person name="Copeland A."/>
            <person name="Barry K.W."/>
            <person name="Cichocki N."/>
            <person name="Veneault-Fourrey C."/>
            <person name="LaButti K."/>
            <person name="Lindquist E.A."/>
            <person name="Lipzen A."/>
            <person name="Lundell T."/>
            <person name="Morin E."/>
            <person name="Murat C."/>
            <person name="Sun H."/>
            <person name="Tunlid A."/>
            <person name="Henrissat B."/>
            <person name="Grigoriev I.V."/>
            <person name="Hibbett D.S."/>
            <person name="Martin F."/>
            <person name="Nordberg H.P."/>
            <person name="Cantor M.N."/>
            <person name="Hua S.X."/>
        </authorList>
    </citation>
    <scope>NUCLEOTIDE SEQUENCE [LARGE SCALE GENOMIC DNA]</scope>
    <source>
        <strain evidence="1 2">Foug A</strain>
    </source>
</reference>
<protein>
    <submittedName>
        <fullName evidence="1">Uncharacterized protein</fullName>
    </submittedName>
</protein>
<dbReference type="STRING" id="1036808.A0A0C3DCM2"/>
<dbReference type="HOGENOM" id="CLU_006344_15_1_1"/>
<sequence>LQEMIQCFLYDQLNPDAEIPRDHADLQICPDFHRKVQVFHSATATFCAPSDKSGVKCMCHEIIHATPYWQGGHAHYDCVFVAKGGMDTEGFCSLLVGRVHLFFSCIHAGHLYSCALVNWFVPIAESQMS</sequence>
<dbReference type="EMBL" id="KN822161">
    <property type="protein sequence ID" value="KIM54139.1"/>
    <property type="molecule type" value="Genomic_DNA"/>
</dbReference>
<gene>
    <name evidence="1" type="ORF">SCLCIDRAFT_137433</name>
</gene>
<dbReference type="OrthoDB" id="3187773at2759"/>